<evidence type="ECO:0000256" key="1">
    <source>
        <dbReference type="ARBA" id="ARBA00022679"/>
    </source>
</evidence>
<evidence type="ECO:0000313" key="2">
    <source>
        <dbReference type="EMBL" id="OIQ66347.1"/>
    </source>
</evidence>
<dbReference type="SUPFAM" id="SSF89796">
    <property type="entry name" value="CoA-transferase family III (CaiB/BaiF)"/>
    <property type="match status" value="1"/>
</dbReference>
<accession>A0A1J5PM37</accession>
<dbReference type="Pfam" id="PF02515">
    <property type="entry name" value="CoA_transf_3"/>
    <property type="match status" value="1"/>
</dbReference>
<organism evidence="2">
    <name type="scientific">mine drainage metagenome</name>
    <dbReference type="NCBI Taxonomy" id="410659"/>
    <lineage>
        <taxon>unclassified sequences</taxon>
        <taxon>metagenomes</taxon>
        <taxon>ecological metagenomes</taxon>
    </lineage>
</organism>
<dbReference type="EMBL" id="MLJW01006670">
    <property type="protein sequence ID" value="OIQ66347.1"/>
    <property type="molecule type" value="Genomic_DNA"/>
</dbReference>
<dbReference type="Gene3D" id="3.30.1540.10">
    <property type="entry name" value="formyl-coa transferase, domain 3"/>
    <property type="match status" value="1"/>
</dbReference>
<dbReference type="PANTHER" id="PTHR48207:SF3">
    <property type="entry name" value="SUCCINATE--HYDROXYMETHYLGLUTARATE COA-TRANSFERASE"/>
    <property type="match status" value="1"/>
</dbReference>
<dbReference type="InterPro" id="IPR003673">
    <property type="entry name" value="CoA-Trfase_fam_III"/>
</dbReference>
<dbReference type="PANTHER" id="PTHR48207">
    <property type="entry name" value="SUCCINATE--HYDROXYMETHYLGLUTARATE COA-TRANSFERASE"/>
    <property type="match status" value="1"/>
</dbReference>
<dbReference type="Gene3D" id="3.40.50.10540">
    <property type="entry name" value="Crotonobetainyl-coa:carnitine coa-transferase, domain 1"/>
    <property type="match status" value="1"/>
</dbReference>
<dbReference type="InterPro" id="IPR050483">
    <property type="entry name" value="CoA-transferase_III_domain"/>
</dbReference>
<comment type="caution">
    <text evidence="2">The sequence shown here is derived from an EMBL/GenBank/DDBJ whole genome shotgun (WGS) entry which is preliminary data.</text>
</comment>
<dbReference type="AlphaFoldDB" id="A0A1J5PM37"/>
<gene>
    <name evidence="2" type="primary">frc_17</name>
    <name evidence="2" type="ORF">GALL_520840</name>
</gene>
<name>A0A1J5PM37_9ZZZZ</name>
<dbReference type="GO" id="GO:0033608">
    <property type="term" value="F:formyl-CoA transferase activity"/>
    <property type="evidence" value="ECO:0007669"/>
    <property type="project" value="UniProtKB-EC"/>
</dbReference>
<keyword evidence="1 2" id="KW-0808">Transferase</keyword>
<dbReference type="InterPro" id="IPR044855">
    <property type="entry name" value="CoA-Trfase_III_dom3_sf"/>
</dbReference>
<dbReference type="InterPro" id="IPR023606">
    <property type="entry name" value="CoA-Trfase_III_dom_1_sf"/>
</dbReference>
<reference evidence="2" key="1">
    <citation type="submission" date="2016-10" db="EMBL/GenBank/DDBJ databases">
        <title>Sequence of Gallionella enrichment culture.</title>
        <authorList>
            <person name="Poehlein A."/>
            <person name="Muehling M."/>
            <person name="Daniel R."/>
        </authorList>
    </citation>
    <scope>NUCLEOTIDE SEQUENCE</scope>
</reference>
<protein>
    <submittedName>
        <fullName evidence="2">Formyl-coenzyme A transferase</fullName>
        <ecNumber evidence="2">2.8.3.16</ecNumber>
    </submittedName>
</protein>
<sequence length="251" mass="27220">MSLTGTIESGPMRVGVAIGDSTAGMWAALGVLGAVIARHASGVGQHVETSLLAGLVGLLNVQAQRHLSLGEIPAPNGNAHPVISPYGTYQTRDGPLNIATATQEMWRKLAECLGLEALINDPRFIDNTARFANRDQLKVLMEDKLRQRSKIEWTQELIALGVPAGPIYNLAEVFADPQVRHCGMVEEIDHPEIGALRQVASPIRMDAILPRTCYRAPPRLGEHTREVLREYGIAPERIEALAAAGVVRQHP</sequence>
<dbReference type="EC" id="2.8.3.16" evidence="2"/>
<proteinExistence type="predicted"/>